<protein>
    <recommendedName>
        <fullName evidence="4">Secreted protein</fullName>
    </recommendedName>
</protein>
<evidence type="ECO:0000313" key="3">
    <source>
        <dbReference type="EMBL" id="CAD7428450.1"/>
    </source>
</evidence>
<evidence type="ECO:0000256" key="2">
    <source>
        <dbReference type="SAM" id="SignalP"/>
    </source>
</evidence>
<feature type="region of interest" description="Disordered" evidence="1">
    <location>
        <begin position="153"/>
        <end position="183"/>
    </location>
</feature>
<accession>A0A7R9E6W9</accession>
<name>A0A7R9E6W9_9NEOP</name>
<reference evidence="3" key="1">
    <citation type="submission" date="2020-11" db="EMBL/GenBank/DDBJ databases">
        <authorList>
            <person name="Tran Van P."/>
        </authorList>
    </citation>
    <scope>NUCLEOTIDE SEQUENCE</scope>
</reference>
<dbReference type="EMBL" id="OB793741">
    <property type="protein sequence ID" value="CAD7428450.1"/>
    <property type="molecule type" value="Genomic_DNA"/>
</dbReference>
<keyword evidence="2" id="KW-0732">Signal</keyword>
<feature type="compositionally biased region" description="Polar residues" evidence="1">
    <location>
        <begin position="156"/>
        <end position="172"/>
    </location>
</feature>
<dbReference type="AlphaFoldDB" id="A0A7R9E6W9"/>
<evidence type="ECO:0000256" key="1">
    <source>
        <dbReference type="SAM" id="MobiDB-lite"/>
    </source>
</evidence>
<evidence type="ECO:0008006" key="4">
    <source>
        <dbReference type="Google" id="ProtNLM"/>
    </source>
</evidence>
<proteinExistence type="predicted"/>
<organism evidence="3">
    <name type="scientific">Timema monikensis</name>
    <dbReference type="NCBI Taxonomy" id="170555"/>
    <lineage>
        <taxon>Eukaryota</taxon>
        <taxon>Metazoa</taxon>
        <taxon>Ecdysozoa</taxon>
        <taxon>Arthropoda</taxon>
        <taxon>Hexapoda</taxon>
        <taxon>Insecta</taxon>
        <taxon>Pterygota</taxon>
        <taxon>Neoptera</taxon>
        <taxon>Polyneoptera</taxon>
        <taxon>Phasmatodea</taxon>
        <taxon>Timematodea</taxon>
        <taxon>Timematoidea</taxon>
        <taxon>Timematidae</taxon>
        <taxon>Timema</taxon>
    </lineage>
</organism>
<feature type="chain" id="PRO_5030789742" description="Secreted protein" evidence="2">
    <location>
        <begin position="25"/>
        <end position="183"/>
    </location>
</feature>
<feature type="signal peptide" evidence="2">
    <location>
        <begin position="1"/>
        <end position="24"/>
    </location>
</feature>
<gene>
    <name evidence="3" type="ORF">TMSB3V08_LOCUS5258</name>
</gene>
<sequence length="183" mass="20705">MNPTLGMRTAIMVLSYWRISSVAASYDTQDFESCKEVSGLLRWGGGTFGGVGPVPPYGIWQQRAELRSVNPIPATPFIDVIYLPMNGTIPRTQCRHGQITRFSQESERSQYNVNRLTWWMSTARGMERCQKERSTIFLLIQRTTYSQEFEQKDINPKSTSNTSSPHNDTFNAVASPKSLLMIG</sequence>